<evidence type="ECO:0000313" key="3">
    <source>
        <dbReference type="Proteomes" id="UP000038040"/>
    </source>
</evidence>
<dbReference type="Proteomes" id="UP000274756">
    <property type="component" value="Unassembled WGS sequence"/>
</dbReference>
<evidence type="ECO:0000313" key="5">
    <source>
        <dbReference type="WBParaSite" id="DME_0000442701-mRNA-1"/>
    </source>
</evidence>
<organism evidence="3 5">
    <name type="scientific">Dracunculus medinensis</name>
    <name type="common">Guinea worm</name>
    <dbReference type="NCBI Taxonomy" id="318479"/>
    <lineage>
        <taxon>Eukaryota</taxon>
        <taxon>Metazoa</taxon>
        <taxon>Ecdysozoa</taxon>
        <taxon>Nematoda</taxon>
        <taxon>Chromadorea</taxon>
        <taxon>Rhabditida</taxon>
        <taxon>Spirurina</taxon>
        <taxon>Dracunculoidea</taxon>
        <taxon>Dracunculidae</taxon>
        <taxon>Dracunculus</taxon>
    </lineage>
</organism>
<evidence type="ECO:0000256" key="1">
    <source>
        <dbReference type="SAM" id="MobiDB-lite"/>
    </source>
</evidence>
<evidence type="ECO:0000313" key="4">
    <source>
        <dbReference type="Proteomes" id="UP000274756"/>
    </source>
</evidence>
<reference evidence="2 4" key="2">
    <citation type="submission" date="2018-11" db="EMBL/GenBank/DDBJ databases">
        <authorList>
            <consortium name="Pathogen Informatics"/>
        </authorList>
    </citation>
    <scope>NUCLEOTIDE SEQUENCE [LARGE SCALE GENOMIC DNA]</scope>
</reference>
<keyword evidence="4" id="KW-1185">Reference proteome</keyword>
<proteinExistence type="predicted"/>
<dbReference type="WBParaSite" id="DME_0000442701-mRNA-1">
    <property type="protein sequence ID" value="DME_0000442701-mRNA-1"/>
    <property type="gene ID" value="DME_0000442701"/>
</dbReference>
<name>A0A0N4UB64_DRAME</name>
<accession>A0A0N4UB64</accession>
<dbReference type="Proteomes" id="UP000038040">
    <property type="component" value="Unplaced"/>
</dbReference>
<feature type="compositionally biased region" description="Polar residues" evidence="1">
    <location>
        <begin position="388"/>
        <end position="402"/>
    </location>
</feature>
<feature type="compositionally biased region" description="Polar residues" evidence="1">
    <location>
        <begin position="157"/>
        <end position="175"/>
    </location>
</feature>
<evidence type="ECO:0000313" key="2">
    <source>
        <dbReference type="EMBL" id="VDN58337.1"/>
    </source>
</evidence>
<feature type="region of interest" description="Disordered" evidence="1">
    <location>
        <begin position="387"/>
        <end position="406"/>
    </location>
</feature>
<dbReference type="AlphaFoldDB" id="A0A0N4UB64"/>
<gene>
    <name evidence="2" type="ORF">DME_LOCUS8310</name>
</gene>
<protein>
    <submittedName>
        <fullName evidence="5">HSF_DOMAIN domain-containing protein</fullName>
    </submittedName>
</protein>
<dbReference type="OrthoDB" id="5835567at2759"/>
<dbReference type="EMBL" id="UYYG01001167">
    <property type="protein sequence ID" value="VDN58337.1"/>
    <property type="molecule type" value="Genomic_DNA"/>
</dbReference>
<sequence>MKEGFMPLPDIHALPSHLHYLYPDIFTQSERSSDESKGALNNQNKFSEKVDTLSRSESLITIASDDESSHNLNSKTSDIDNDNSGEQIRQIVIDNCDSNDSIVNVVSDCDPNHDLVQNCTTFFDNDLSYNEAKRGDYTDLPINENCSKLEKKDDGLNLSTSPKQFSSHDPQLNSEKSFETKGLNEIGNTMTASCSGEDFRKNTFDFEQVDSIEQADINESKELSTVVESESADTDDHCPAAKEIKKSIPISHGDNAFQQPKGQEFYFSINSSVKDNSAVFDIPEYIFDVNNWRKPVNLRGNSNLDAFVNIYNMHFKRDAYLETMSSALFNHKILKFEPTLPVKQQRILRSIRNHSNKNSNDIKKVLKSIDPNILRLQIAHRLGIENLGQPTSTESNSHSSPQDEVDVEEATYISSAYLVNNNKAESSSTSFSASEQVLQQCVDNHSSIDPFEDPEVNALINRKLRNHLKEESDHNHQSHINIEVTPSHNPFQSHSQLNDWDELNDEIDYEKMLGLN</sequence>
<feature type="region of interest" description="Disordered" evidence="1">
    <location>
        <begin position="153"/>
        <end position="175"/>
    </location>
</feature>
<reference evidence="5" key="1">
    <citation type="submission" date="2017-02" db="UniProtKB">
        <authorList>
            <consortium name="WormBaseParasite"/>
        </authorList>
    </citation>
    <scope>IDENTIFICATION</scope>
</reference>